<dbReference type="InterPro" id="IPR036890">
    <property type="entry name" value="HATPase_C_sf"/>
</dbReference>
<dbReference type="SMART" id="SM00387">
    <property type="entry name" value="HATPase_c"/>
    <property type="match status" value="1"/>
</dbReference>
<gene>
    <name evidence="13" type="ORF">HHI_03537</name>
</gene>
<dbReference type="Gene3D" id="6.10.250.2580">
    <property type="match status" value="1"/>
</dbReference>
<dbReference type="PROSITE" id="PS50109">
    <property type="entry name" value="HIS_KIN"/>
    <property type="match status" value="1"/>
</dbReference>
<sequence length="388" mass="42130">MSDTPKSTQPPVNLLDGATLQLHLASILASVPDGMVVIDESGKVMAFSRAAEALFGFTAEEVIGQPVNMLMAGRDKVNHDNYIGNYLRTGERQIIGKGRVVIASRADGTQFPIDLKIGEARIGDHFLFTAFIRDLTEQQRSELRMQEMQSELVHFSRLSAVGTMASALAHELNQPLTAVANYLEASRDLLDSPDPEMKDVLREALTEAARQAVRAGEIVRKLRSYVSRGEVDARPLGLGPLLADAIALSKLSRDLADIPIKLDQEEATDHVMGDPIQIQQVVINLIRNAMDALPNTQDARIMVRVYSAEEPGFVAIEVCDNGPGLTDDLRENIFKPFATTKSQGMGLGLSICQTIVEAHGGVIRAITPPEGGTCFRFTLRKDAGKSGS</sequence>
<dbReference type="InterPro" id="IPR013767">
    <property type="entry name" value="PAS_fold"/>
</dbReference>
<dbReference type="GO" id="GO:0005524">
    <property type="term" value="F:ATP binding"/>
    <property type="evidence" value="ECO:0007669"/>
    <property type="project" value="UniProtKB-KW"/>
</dbReference>
<dbReference type="GO" id="GO:0000155">
    <property type="term" value="F:phosphorelay sensor kinase activity"/>
    <property type="evidence" value="ECO:0007669"/>
    <property type="project" value="InterPro"/>
</dbReference>
<dbReference type="EC" id="2.7.13.3" evidence="2"/>
<organism evidence="13 14">
    <name type="scientific">Hyphomonas hirschiana VP5</name>
    <dbReference type="NCBI Taxonomy" id="1280951"/>
    <lineage>
        <taxon>Bacteria</taxon>
        <taxon>Pseudomonadati</taxon>
        <taxon>Pseudomonadota</taxon>
        <taxon>Alphaproteobacteria</taxon>
        <taxon>Hyphomonadales</taxon>
        <taxon>Hyphomonadaceae</taxon>
        <taxon>Hyphomonas</taxon>
    </lineage>
</organism>
<reference evidence="13 14" key="1">
    <citation type="submission" date="2013-04" db="EMBL/GenBank/DDBJ databases">
        <title>Hyphomonas hirschiana VP5 Genome Sequencing.</title>
        <authorList>
            <person name="Lai Q."/>
            <person name="Shao Z."/>
        </authorList>
    </citation>
    <scope>NUCLEOTIDE SEQUENCE [LARGE SCALE GENOMIC DNA]</scope>
    <source>
        <strain evidence="13 14">VP5</strain>
    </source>
</reference>
<dbReference type="InterPro" id="IPR005467">
    <property type="entry name" value="His_kinase_dom"/>
</dbReference>
<evidence type="ECO:0000256" key="3">
    <source>
        <dbReference type="ARBA" id="ARBA00022553"/>
    </source>
</evidence>
<dbReference type="AlphaFoldDB" id="A0A059FZB4"/>
<dbReference type="PANTHER" id="PTHR43065">
    <property type="entry name" value="SENSOR HISTIDINE KINASE"/>
    <property type="match status" value="1"/>
</dbReference>
<comment type="catalytic activity">
    <reaction evidence="1">
        <text>ATP + protein L-histidine = ADP + protein N-phospho-L-histidine.</text>
        <dbReference type="EC" id="2.7.13.3"/>
    </reaction>
</comment>
<dbReference type="Proteomes" id="UP000025061">
    <property type="component" value="Unassembled WGS sequence"/>
</dbReference>
<dbReference type="SUPFAM" id="SSF47384">
    <property type="entry name" value="Homodimeric domain of signal transducing histidine kinase"/>
    <property type="match status" value="1"/>
</dbReference>
<keyword evidence="3" id="KW-0597">Phosphoprotein</keyword>
<evidence type="ECO:0000256" key="10">
    <source>
        <dbReference type="ARBA" id="ARBA00070616"/>
    </source>
</evidence>
<comment type="function">
    <text evidence="9">Putative oxygen sensor; modulates the activity of FixJ, a transcriptional activator of nitrogen fixation fixK gene. FixL probably acts as a kinase that phosphorylates FixJ.</text>
</comment>
<dbReference type="SMART" id="SM00388">
    <property type="entry name" value="HisKA"/>
    <property type="match status" value="1"/>
</dbReference>
<protein>
    <recommendedName>
        <fullName evidence="10">Sensor protein FixL</fullName>
        <ecNumber evidence="2">2.7.13.3</ecNumber>
    </recommendedName>
</protein>
<dbReference type="InterPro" id="IPR036097">
    <property type="entry name" value="HisK_dim/P_sf"/>
</dbReference>
<evidence type="ECO:0000256" key="4">
    <source>
        <dbReference type="ARBA" id="ARBA00022679"/>
    </source>
</evidence>
<dbReference type="EMBL" id="ARYI01000002">
    <property type="protein sequence ID" value="KCZ95812.1"/>
    <property type="molecule type" value="Genomic_DNA"/>
</dbReference>
<dbReference type="SUPFAM" id="SSF55874">
    <property type="entry name" value="ATPase domain of HSP90 chaperone/DNA topoisomerase II/histidine kinase"/>
    <property type="match status" value="1"/>
</dbReference>
<dbReference type="PROSITE" id="PS50112">
    <property type="entry name" value="PAS"/>
    <property type="match status" value="1"/>
</dbReference>
<keyword evidence="14" id="KW-1185">Reference proteome</keyword>
<keyword evidence="4" id="KW-0808">Transferase</keyword>
<dbReference type="SUPFAM" id="SSF55785">
    <property type="entry name" value="PYP-like sensor domain (PAS domain)"/>
    <property type="match status" value="1"/>
</dbReference>
<dbReference type="FunFam" id="3.30.450.20:FF:000060">
    <property type="entry name" value="Sensor protein FixL"/>
    <property type="match status" value="1"/>
</dbReference>
<feature type="domain" description="Histidine kinase" evidence="11">
    <location>
        <begin position="167"/>
        <end position="383"/>
    </location>
</feature>
<evidence type="ECO:0000259" key="12">
    <source>
        <dbReference type="PROSITE" id="PS50112"/>
    </source>
</evidence>
<dbReference type="PRINTS" id="PR00344">
    <property type="entry name" value="BCTRLSENSOR"/>
</dbReference>
<keyword evidence="8" id="KW-0902">Two-component regulatory system</keyword>
<dbReference type="Gene3D" id="3.30.450.20">
    <property type="entry name" value="PAS domain"/>
    <property type="match status" value="1"/>
</dbReference>
<dbReference type="InterPro" id="IPR035965">
    <property type="entry name" value="PAS-like_dom_sf"/>
</dbReference>
<name>A0A059FZB4_9PROT</name>
<dbReference type="InterPro" id="IPR003594">
    <property type="entry name" value="HATPase_dom"/>
</dbReference>
<dbReference type="PANTHER" id="PTHR43065:SF10">
    <property type="entry name" value="PEROXIDE STRESS-ACTIVATED HISTIDINE KINASE MAK3"/>
    <property type="match status" value="1"/>
</dbReference>
<dbReference type="CDD" id="cd00082">
    <property type="entry name" value="HisKA"/>
    <property type="match status" value="1"/>
</dbReference>
<dbReference type="Gene3D" id="3.30.565.10">
    <property type="entry name" value="Histidine kinase-like ATPase, C-terminal domain"/>
    <property type="match status" value="1"/>
</dbReference>
<evidence type="ECO:0000256" key="2">
    <source>
        <dbReference type="ARBA" id="ARBA00012438"/>
    </source>
</evidence>
<evidence type="ECO:0000256" key="1">
    <source>
        <dbReference type="ARBA" id="ARBA00000085"/>
    </source>
</evidence>
<dbReference type="Pfam" id="PF00989">
    <property type="entry name" value="PAS"/>
    <property type="match status" value="1"/>
</dbReference>
<evidence type="ECO:0000256" key="9">
    <source>
        <dbReference type="ARBA" id="ARBA00059827"/>
    </source>
</evidence>
<keyword evidence="6 13" id="KW-0418">Kinase</keyword>
<dbReference type="Gene3D" id="1.10.287.130">
    <property type="match status" value="1"/>
</dbReference>
<dbReference type="Pfam" id="PF00512">
    <property type="entry name" value="HisKA"/>
    <property type="match status" value="1"/>
</dbReference>
<evidence type="ECO:0000256" key="8">
    <source>
        <dbReference type="ARBA" id="ARBA00023012"/>
    </source>
</evidence>
<dbReference type="GO" id="GO:0006355">
    <property type="term" value="P:regulation of DNA-templated transcription"/>
    <property type="evidence" value="ECO:0007669"/>
    <property type="project" value="InterPro"/>
</dbReference>
<evidence type="ECO:0000256" key="7">
    <source>
        <dbReference type="ARBA" id="ARBA00022840"/>
    </source>
</evidence>
<dbReference type="NCBIfam" id="TIGR00229">
    <property type="entry name" value="sensory_box"/>
    <property type="match status" value="1"/>
</dbReference>
<dbReference type="OrthoDB" id="9795133at2"/>
<dbReference type="InterPro" id="IPR000014">
    <property type="entry name" value="PAS"/>
</dbReference>
<dbReference type="PATRIC" id="fig|1280951.3.peg.719"/>
<keyword evidence="5" id="KW-0547">Nucleotide-binding</keyword>
<keyword evidence="7" id="KW-0067">ATP-binding</keyword>
<evidence type="ECO:0000313" key="13">
    <source>
        <dbReference type="EMBL" id="KCZ95812.1"/>
    </source>
</evidence>
<dbReference type="CDD" id="cd00130">
    <property type="entry name" value="PAS"/>
    <property type="match status" value="1"/>
</dbReference>
<dbReference type="Pfam" id="PF02518">
    <property type="entry name" value="HATPase_c"/>
    <property type="match status" value="1"/>
</dbReference>
<evidence type="ECO:0000313" key="14">
    <source>
        <dbReference type="Proteomes" id="UP000025061"/>
    </source>
</evidence>
<feature type="domain" description="PAS" evidence="12">
    <location>
        <begin position="20"/>
        <end position="65"/>
    </location>
</feature>
<comment type="caution">
    <text evidence="13">The sequence shown here is derived from an EMBL/GenBank/DDBJ whole genome shotgun (WGS) entry which is preliminary data.</text>
</comment>
<evidence type="ECO:0000256" key="5">
    <source>
        <dbReference type="ARBA" id="ARBA00022741"/>
    </source>
</evidence>
<dbReference type="InterPro" id="IPR004358">
    <property type="entry name" value="Sig_transdc_His_kin-like_C"/>
</dbReference>
<dbReference type="RefSeq" id="WP_011646252.1">
    <property type="nucleotide sequence ID" value="NZ_ARYI01000002.1"/>
</dbReference>
<evidence type="ECO:0000256" key="6">
    <source>
        <dbReference type="ARBA" id="ARBA00022777"/>
    </source>
</evidence>
<proteinExistence type="predicted"/>
<dbReference type="SMART" id="SM00091">
    <property type="entry name" value="PAS"/>
    <property type="match status" value="1"/>
</dbReference>
<evidence type="ECO:0000259" key="11">
    <source>
        <dbReference type="PROSITE" id="PS50109"/>
    </source>
</evidence>
<dbReference type="InterPro" id="IPR003661">
    <property type="entry name" value="HisK_dim/P_dom"/>
</dbReference>
<accession>A0A059FZB4</accession>